<comment type="subcellular location">
    <subcellularLocation>
        <location evidence="1">Endomembrane system</location>
        <topology evidence="1">Multi-pass membrane protein</topology>
    </subcellularLocation>
</comment>
<evidence type="ECO:0000256" key="9">
    <source>
        <dbReference type="ARBA" id="ARBA00023065"/>
    </source>
</evidence>
<protein>
    <submittedName>
        <fullName evidence="13">Potassium transporter</fullName>
    </submittedName>
</protein>
<keyword evidence="9" id="KW-0406">Ion transport</keyword>
<feature type="transmembrane region" description="Helical" evidence="11">
    <location>
        <begin position="146"/>
        <end position="176"/>
    </location>
</feature>
<evidence type="ECO:0000256" key="3">
    <source>
        <dbReference type="ARBA" id="ARBA00022448"/>
    </source>
</evidence>
<dbReference type="GO" id="GO:0005886">
    <property type="term" value="C:plasma membrane"/>
    <property type="evidence" value="ECO:0007669"/>
    <property type="project" value="TreeGrafter"/>
</dbReference>
<feature type="transmembrane region" description="Helical" evidence="11">
    <location>
        <begin position="113"/>
        <end position="134"/>
    </location>
</feature>
<dbReference type="InterPro" id="IPR003148">
    <property type="entry name" value="RCK_N"/>
</dbReference>
<dbReference type="InterPro" id="IPR006153">
    <property type="entry name" value="Cation/H_exchanger_TM"/>
</dbReference>
<keyword evidence="7" id="KW-0630">Potassium</keyword>
<dbReference type="PANTHER" id="PTHR46157:SF4">
    <property type="entry name" value="K(+) EFFLUX ANTIPORTER 3, CHLOROPLASTIC"/>
    <property type="match status" value="1"/>
</dbReference>
<dbReference type="RefSeq" id="WP_193081869.1">
    <property type="nucleotide sequence ID" value="NZ_CP045201.1"/>
</dbReference>
<keyword evidence="14" id="KW-1185">Reference proteome</keyword>
<evidence type="ECO:0000259" key="12">
    <source>
        <dbReference type="PROSITE" id="PS51201"/>
    </source>
</evidence>
<evidence type="ECO:0000256" key="7">
    <source>
        <dbReference type="ARBA" id="ARBA00022958"/>
    </source>
</evidence>
<dbReference type="Gene3D" id="3.40.50.720">
    <property type="entry name" value="NAD(P)-binding Rossmann-like Domain"/>
    <property type="match status" value="1"/>
</dbReference>
<feature type="transmembrane region" description="Helical" evidence="11">
    <location>
        <begin position="317"/>
        <end position="339"/>
    </location>
</feature>
<feature type="transmembrane region" description="Helical" evidence="11">
    <location>
        <begin position="346"/>
        <end position="366"/>
    </location>
</feature>
<keyword evidence="8 11" id="KW-1133">Transmembrane helix</keyword>
<evidence type="ECO:0000256" key="10">
    <source>
        <dbReference type="ARBA" id="ARBA00023136"/>
    </source>
</evidence>
<keyword evidence="6 11" id="KW-0812">Transmembrane</keyword>
<dbReference type="Gene3D" id="1.20.1530.20">
    <property type="match status" value="1"/>
</dbReference>
<keyword evidence="10 11" id="KW-0472">Membrane</keyword>
<keyword evidence="4" id="KW-0050">Antiport</keyword>
<evidence type="ECO:0000256" key="4">
    <source>
        <dbReference type="ARBA" id="ARBA00022449"/>
    </source>
</evidence>
<dbReference type="InterPro" id="IPR004771">
    <property type="entry name" value="K/H_exchanger"/>
</dbReference>
<dbReference type="EMBL" id="CP045201">
    <property type="protein sequence ID" value="QOL79606.1"/>
    <property type="molecule type" value="Genomic_DNA"/>
</dbReference>
<dbReference type="KEGG" id="pshq:F3W81_01420"/>
<evidence type="ECO:0000313" key="13">
    <source>
        <dbReference type="EMBL" id="QOL79606.1"/>
    </source>
</evidence>
<evidence type="ECO:0000256" key="6">
    <source>
        <dbReference type="ARBA" id="ARBA00022692"/>
    </source>
</evidence>
<evidence type="ECO:0000256" key="11">
    <source>
        <dbReference type="SAM" id="Phobius"/>
    </source>
</evidence>
<evidence type="ECO:0000256" key="2">
    <source>
        <dbReference type="ARBA" id="ARBA00005551"/>
    </source>
</evidence>
<dbReference type="PANTHER" id="PTHR46157">
    <property type="entry name" value="K(+) EFFLUX ANTIPORTER 3, CHLOROPLASTIC"/>
    <property type="match status" value="1"/>
</dbReference>
<feature type="domain" description="RCK N-terminal" evidence="12">
    <location>
        <begin position="421"/>
        <end position="538"/>
    </location>
</feature>
<gene>
    <name evidence="13" type="ORF">F3W81_01420</name>
</gene>
<feature type="transmembrane region" description="Helical" evidence="11">
    <location>
        <begin position="6"/>
        <end position="23"/>
    </location>
</feature>
<keyword evidence="3" id="KW-0813">Transport</keyword>
<dbReference type="InterPro" id="IPR036291">
    <property type="entry name" value="NAD(P)-bd_dom_sf"/>
</dbReference>
<evidence type="ECO:0000256" key="1">
    <source>
        <dbReference type="ARBA" id="ARBA00004127"/>
    </source>
</evidence>
<sequence length="619" mass="67184">MEGFLYQATIYLTAAVIAVPIAARLGLGSVLGYLAAGILIGPVLHLVGHETHSLQHFAEFGVVMMLFLIGLELEPKALWDMRSKLLGLGGLQVILTMLTVMGAGMAFGLDWNAALAIGMVLALSSTAIVLQTLSEKGLMQTQGGRSAFAVLLTQDIAVIPMIAFMPLLAISTLAVVQPDGSLTVGNAEAVQEAVSLVDGLPGWGVTLVTLSAVAVIILAGIYLIGPVFRFIHSARLPEMYTALSLAIVIGIASLMNLVGLSPALGTFLAGVVLANSEFRHELESDIQPFKGLLLGLFFITVGAGIDFDSFLSDPFTIVGIAVGLMALKGLILFVLGLIFKLRRRNLMLFTLSLAQAGEFGFVLISFSSQLDVLPRALADKVLLAITLTMLLTPLFFIVFDVISRKMTEAGVEREQDTFEDEGPVIIAGVGRFGQIVHRMVQNSGFKTVILDHDIEMIEVMRRFGFKGYFGDPTRPDILHAAGLDKARVLVAAMDNPESVTKLVAYARAQRPELHIIARAYDRTHVYKLYQAGADDIVRETFDSSLRAGRYVLENIGLTEFEAAEAQKIFFNHDRMTVRELAELWDPAIPTSRNMEYIARAKELEKDLETALLAHLSDQP</sequence>
<evidence type="ECO:0000256" key="8">
    <source>
        <dbReference type="ARBA" id="ARBA00022989"/>
    </source>
</evidence>
<comment type="similarity">
    <text evidence="2">Belongs to the monovalent cation:proton antiporter 2 (CPA2) transporter (TC 2.A.37) family.</text>
</comment>
<dbReference type="GO" id="GO:1902600">
    <property type="term" value="P:proton transmembrane transport"/>
    <property type="evidence" value="ECO:0007669"/>
    <property type="project" value="InterPro"/>
</dbReference>
<feature type="transmembrane region" description="Helical" evidence="11">
    <location>
        <begin position="381"/>
        <end position="403"/>
    </location>
</feature>
<dbReference type="AlphaFoldDB" id="A0A7L9WJS0"/>
<name>A0A7L9WJS0_9RHOB</name>
<dbReference type="PROSITE" id="PS51201">
    <property type="entry name" value="RCK_N"/>
    <property type="match status" value="1"/>
</dbReference>
<dbReference type="GO" id="GO:0008324">
    <property type="term" value="F:monoatomic cation transmembrane transporter activity"/>
    <property type="evidence" value="ECO:0007669"/>
    <property type="project" value="InterPro"/>
</dbReference>
<feature type="transmembrane region" description="Helical" evidence="11">
    <location>
        <begin position="203"/>
        <end position="224"/>
    </location>
</feature>
<dbReference type="GO" id="GO:0006813">
    <property type="term" value="P:potassium ion transport"/>
    <property type="evidence" value="ECO:0007669"/>
    <property type="project" value="UniProtKB-KW"/>
</dbReference>
<evidence type="ECO:0000256" key="5">
    <source>
        <dbReference type="ARBA" id="ARBA00022538"/>
    </source>
</evidence>
<dbReference type="FunFam" id="3.40.50.720:FF:000036">
    <property type="entry name" value="Glutathione-regulated potassium-efflux system protein KefB"/>
    <property type="match status" value="1"/>
</dbReference>
<dbReference type="InterPro" id="IPR038770">
    <property type="entry name" value="Na+/solute_symporter_sf"/>
</dbReference>
<feature type="transmembrane region" description="Helical" evidence="11">
    <location>
        <begin position="30"/>
        <end position="48"/>
    </location>
</feature>
<evidence type="ECO:0000313" key="14">
    <source>
        <dbReference type="Proteomes" id="UP000594118"/>
    </source>
</evidence>
<dbReference type="GO" id="GO:0012505">
    <property type="term" value="C:endomembrane system"/>
    <property type="evidence" value="ECO:0007669"/>
    <property type="project" value="UniProtKB-SubCell"/>
</dbReference>
<keyword evidence="5" id="KW-0633">Potassium transport</keyword>
<proteinExistence type="inferred from homology"/>
<dbReference type="Pfam" id="PF02254">
    <property type="entry name" value="TrkA_N"/>
    <property type="match status" value="1"/>
</dbReference>
<organism evidence="13 14">
    <name type="scientific">Pseudooceanicola spongiae</name>
    <dbReference type="NCBI Taxonomy" id="2613965"/>
    <lineage>
        <taxon>Bacteria</taxon>
        <taxon>Pseudomonadati</taxon>
        <taxon>Pseudomonadota</taxon>
        <taxon>Alphaproteobacteria</taxon>
        <taxon>Rhodobacterales</taxon>
        <taxon>Paracoccaceae</taxon>
        <taxon>Pseudooceanicola</taxon>
    </lineage>
</organism>
<dbReference type="Proteomes" id="UP000594118">
    <property type="component" value="Chromosome"/>
</dbReference>
<feature type="transmembrane region" description="Helical" evidence="11">
    <location>
        <begin position="85"/>
        <end position="107"/>
    </location>
</feature>
<dbReference type="SUPFAM" id="SSF51735">
    <property type="entry name" value="NAD(P)-binding Rossmann-fold domains"/>
    <property type="match status" value="1"/>
</dbReference>
<accession>A0A7L9WJS0</accession>
<dbReference type="GO" id="GO:0015297">
    <property type="term" value="F:antiporter activity"/>
    <property type="evidence" value="ECO:0007669"/>
    <property type="project" value="UniProtKB-KW"/>
</dbReference>
<dbReference type="Pfam" id="PF00999">
    <property type="entry name" value="Na_H_Exchanger"/>
    <property type="match status" value="1"/>
</dbReference>
<dbReference type="NCBIfam" id="TIGR00932">
    <property type="entry name" value="2a37"/>
    <property type="match status" value="1"/>
</dbReference>
<feature type="transmembrane region" description="Helical" evidence="11">
    <location>
        <begin position="54"/>
        <end position="73"/>
    </location>
</feature>
<reference evidence="13 14" key="1">
    <citation type="submission" date="2019-10" db="EMBL/GenBank/DDBJ databases">
        <title>Pseudopuniceibacterium sp. HQ09 islated from Antarctica.</title>
        <authorList>
            <person name="Liao L."/>
            <person name="Su S."/>
            <person name="Chen B."/>
            <person name="Yu Y."/>
        </authorList>
    </citation>
    <scope>NUCLEOTIDE SEQUENCE [LARGE SCALE GENOMIC DNA]</scope>
    <source>
        <strain evidence="13 14">HQ09</strain>
    </source>
</reference>